<comment type="caution">
    <text evidence="1">The sequence shown here is derived from an EMBL/GenBank/DDBJ whole genome shotgun (WGS) entry which is preliminary data.</text>
</comment>
<keyword evidence="2" id="KW-1185">Reference proteome</keyword>
<sequence length="88" mass="9785">MHLCLSLEHLIHRQGIIHHLIGLVIPSTPSSPSSPPFEPHVAPPVRATRWVTLPPLPVINDYALCSTDPYVRPHARPSLPFTIYGAQR</sequence>
<dbReference type="Proteomes" id="UP000253664">
    <property type="component" value="Unassembled WGS sequence"/>
</dbReference>
<proteinExistence type="predicted"/>
<accession>A0A367LB74</accession>
<name>A0A367LB74_9HYPO</name>
<evidence type="ECO:0000313" key="2">
    <source>
        <dbReference type="Proteomes" id="UP000253664"/>
    </source>
</evidence>
<gene>
    <name evidence="1" type="ORF">L249_7218</name>
</gene>
<organism evidence="1 2">
    <name type="scientific">Ophiocordyceps polyrhachis-furcata BCC 54312</name>
    <dbReference type="NCBI Taxonomy" id="1330021"/>
    <lineage>
        <taxon>Eukaryota</taxon>
        <taxon>Fungi</taxon>
        <taxon>Dikarya</taxon>
        <taxon>Ascomycota</taxon>
        <taxon>Pezizomycotina</taxon>
        <taxon>Sordariomycetes</taxon>
        <taxon>Hypocreomycetidae</taxon>
        <taxon>Hypocreales</taxon>
        <taxon>Ophiocordycipitaceae</taxon>
        <taxon>Ophiocordyceps</taxon>
    </lineage>
</organism>
<evidence type="ECO:0000313" key="1">
    <source>
        <dbReference type="EMBL" id="RCI11665.1"/>
    </source>
</evidence>
<protein>
    <submittedName>
        <fullName evidence="1">Uncharacterized protein</fullName>
    </submittedName>
</protein>
<reference evidence="1 2" key="1">
    <citation type="journal article" date="2015" name="BMC Genomics">
        <title>Insights from the genome of Ophiocordyceps polyrhachis-furcata to pathogenicity and host specificity in insect fungi.</title>
        <authorList>
            <person name="Wichadakul D."/>
            <person name="Kobmoo N."/>
            <person name="Ingsriswang S."/>
            <person name="Tangphatsornruang S."/>
            <person name="Chantasingh D."/>
            <person name="Luangsa-ard J.J."/>
            <person name="Eurwilaichitr L."/>
        </authorList>
    </citation>
    <scope>NUCLEOTIDE SEQUENCE [LARGE SCALE GENOMIC DNA]</scope>
    <source>
        <strain evidence="1 2">BCC 54312</strain>
    </source>
</reference>
<dbReference type="EMBL" id="LKCN02000010">
    <property type="protein sequence ID" value="RCI11665.1"/>
    <property type="molecule type" value="Genomic_DNA"/>
</dbReference>
<dbReference type="AlphaFoldDB" id="A0A367LB74"/>